<evidence type="ECO:0000256" key="4">
    <source>
        <dbReference type="ARBA" id="ARBA00009433"/>
    </source>
</evidence>
<dbReference type="InterPro" id="IPR004489">
    <property type="entry name" value="Succ_DH/fum_Rdtase_Fe-S"/>
</dbReference>
<dbReference type="InterPro" id="IPR006058">
    <property type="entry name" value="2Fe2S_fd_BS"/>
</dbReference>
<evidence type="ECO:0000256" key="3">
    <source>
        <dbReference type="ARBA" id="ARBA00004894"/>
    </source>
</evidence>
<dbReference type="GO" id="GO:0051537">
    <property type="term" value="F:2 iron, 2 sulfur cluster binding"/>
    <property type="evidence" value="ECO:0007669"/>
    <property type="project" value="InterPro"/>
</dbReference>
<evidence type="ECO:0000256" key="5">
    <source>
        <dbReference type="ARBA" id="ARBA00011294"/>
    </source>
</evidence>
<dbReference type="AlphaFoldDB" id="A0A509EHS0"/>
<dbReference type="InterPro" id="IPR025192">
    <property type="entry name" value="Succ_DH/fum_Rdtase_N"/>
</dbReference>
<dbReference type="RefSeq" id="WP_142584928.1">
    <property type="nucleotide sequence ID" value="NZ_CABFPH010000082.1"/>
</dbReference>
<proteinExistence type="inferred from homology"/>
<dbReference type="Gene3D" id="1.10.1060.10">
    <property type="entry name" value="Alpha-helical ferredoxin"/>
    <property type="match status" value="1"/>
</dbReference>
<comment type="pathway">
    <text evidence="3">Carbohydrate metabolism; tricarboxylic acid cycle; fumarate from succinate (bacterial route): step 1/1.</text>
</comment>
<keyword evidence="8" id="KW-0004">4Fe-4S</keyword>
<dbReference type="UniPathway" id="UPA00223">
    <property type="reaction ID" value="UER01005"/>
</dbReference>
<keyword evidence="11" id="KW-0408">Iron</keyword>
<protein>
    <recommendedName>
        <fullName evidence="7">Succinate dehydrogenase iron-sulfur subunit</fullName>
        <ecNumber evidence="6">1.3.5.1</ecNumber>
    </recommendedName>
</protein>
<dbReference type="InterPro" id="IPR036010">
    <property type="entry name" value="2Fe-2S_ferredoxin-like_sf"/>
</dbReference>
<evidence type="ECO:0000256" key="8">
    <source>
        <dbReference type="ARBA" id="ARBA00022485"/>
    </source>
</evidence>
<dbReference type="GO" id="GO:0006099">
    <property type="term" value="P:tricarboxylic acid cycle"/>
    <property type="evidence" value="ECO:0007669"/>
    <property type="project" value="UniProtKB-UniPathway"/>
</dbReference>
<comment type="cofactor">
    <cofactor evidence="2">
        <name>[4Fe-4S] cluster</name>
        <dbReference type="ChEBI" id="CHEBI:49883"/>
    </cofactor>
</comment>
<evidence type="ECO:0000256" key="6">
    <source>
        <dbReference type="ARBA" id="ARBA00012792"/>
    </source>
</evidence>
<sequence>MSEAAAGDLSVSIWRGGADGAFARYQVPARASQTVLDVVTHVQRHIDPTLSYRFACRVGMCGSCAMTVNGRPRWTCRTHVSKVAEGGRLEIAPLANLPVIKDLAADMSPFFEKWQAAGGAFAPTLSRADPVEPIRPSEPDRVVADAGIECINCGVCYAGCDTVRWNAAYVGPAALNRAWTLMNDRRDGAQRERLAAVAADGGCHACHSHQSCQDFCPQSLSPTGAISGLKRMAMKAYLRGELKP</sequence>
<organism evidence="15 16">
    <name type="scientific">Methylobacterium symbioticum</name>
    <dbReference type="NCBI Taxonomy" id="2584084"/>
    <lineage>
        <taxon>Bacteria</taxon>
        <taxon>Pseudomonadati</taxon>
        <taxon>Pseudomonadota</taxon>
        <taxon>Alphaproteobacteria</taxon>
        <taxon>Hyphomicrobiales</taxon>
        <taxon>Methylobacteriaceae</taxon>
        <taxon>Methylobacterium</taxon>
    </lineage>
</organism>
<dbReference type="PROSITE" id="PS51085">
    <property type="entry name" value="2FE2S_FER_2"/>
    <property type="match status" value="1"/>
</dbReference>
<keyword evidence="9" id="KW-0479">Metal-binding</keyword>
<name>A0A509EHS0_9HYPH</name>
<evidence type="ECO:0000256" key="13">
    <source>
        <dbReference type="ARBA" id="ARBA00034078"/>
    </source>
</evidence>
<dbReference type="NCBIfam" id="TIGR00384">
    <property type="entry name" value="dhsB"/>
    <property type="match status" value="1"/>
</dbReference>
<dbReference type="InterPro" id="IPR050573">
    <property type="entry name" value="SDH/FRD_Iron-Sulfur"/>
</dbReference>
<dbReference type="EC" id="1.3.5.1" evidence="6"/>
<dbReference type="Proteomes" id="UP000410984">
    <property type="component" value="Unassembled WGS sequence"/>
</dbReference>
<comment type="similarity">
    <text evidence="4">Belongs to the succinate dehydrogenase/fumarate reductase iron-sulfur protein family.</text>
</comment>
<comment type="cofactor">
    <cofactor evidence="1">
        <name>[3Fe-4S] cluster</name>
        <dbReference type="ChEBI" id="CHEBI:21137"/>
    </cofactor>
</comment>
<evidence type="ECO:0000256" key="12">
    <source>
        <dbReference type="ARBA" id="ARBA00023014"/>
    </source>
</evidence>
<dbReference type="PANTHER" id="PTHR11921">
    <property type="entry name" value="SUCCINATE DEHYDROGENASE IRON-SULFUR PROTEIN"/>
    <property type="match status" value="1"/>
</dbReference>
<dbReference type="Pfam" id="PF13085">
    <property type="entry name" value="Fer2_3"/>
    <property type="match status" value="1"/>
</dbReference>
<evidence type="ECO:0000313" key="15">
    <source>
        <dbReference type="EMBL" id="VUD73710.1"/>
    </source>
</evidence>
<dbReference type="OrthoDB" id="9804391at2"/>
<dbReference type="GO" id="GO:0046872">
    <property type="term" value="F:metal ion binding"/>
    <property type="evidence" value="ECO:0007669"/>
    <property type="project" value="UniProtKB-KW"/>
</dbReference>
<dbReference type="Gene3D" id="3.10.20.30">
    <property type="match status" value="1"/>
</dbReference>
<feature type="domain" description="2Fe-2S ferredoxin-type" evidence="14">
    <location>
        <begin position="9"/>
        <end position="95"/>
    </location>
</feature>
<gene>
    <name evidence="15" type="primary">frdB</name>
    <name evidence="15" type="ORF">MET9862_04329</name>
</gene>
<dbReference type="PANTHER" id="PTHR11921:SF29">
    <property type="entry name" value="SUCCINATE DEHYDROGENASE [UBIQUINONE] IRON-SULFUR SUBUNIT, MITOCHONDRIAL"/>
    <property type="match status" value="1"/>
</dbReference>
<dbReference type="InterPro" id="IPR012675">
    <property type="entry name" value="Beta-grasp_dom_sf"/>
</dbReference>
<evidence type="ECO:0000256" key="11">
    <source>
        <dbReference type="ARBA" id="ARBA00023004"/>
    </source>
</evidence>
<dbReference type="GO" id="GO:0022904">
    <property type="term" value="P:respiratory electron transport chain"/>
    <property type="evidence" value="ECO:0007669"/>
    <property type="project" value="TreeGrafter"/>
</dbReference>
<dbReference type="PROSITE" id="PS00197">
    <property type="entry name" value="2FE2S_FER_1"/>
    <property type="match status" value="1"/>
</dbReference>
<dbReference type="InterPro" id="IPR009051">
    <property type="entry name" value="Helical_ferredxn"/>
</dbReference>
<dbReference type="GO" id="GO:0009055">
    <property type="term" value="F:electron transfer activity"/>
    <property type="evidence" value="ECO:0007669"/>
    <property type="project" value="InterPro"/>
</dbReference>
<evidence type="ECO:0000256" key="2">
    <source>
        <dbReference type="ARBA" id="ARBA00001966"/>
    </source>
</evidence>
<reference evidence="15 16" key="1">
    <citation type="submission" date="2019-06" db="EMBL/GenBank/DDBJ databases">
        <authorList>
            <person name="Rodrigo-Torres L."/>
            <person name="Arahal R. D."/>
            <person name="Lucena T."/>
        </authorList>
    </citation>
    <scope>NUCLEOTIDE SEQUENCE [LARGE SCALE GENOMIC DNA]</scope>
    <source>
        <strain evidence="15 16">SB0023/3</strain>
    </source>
</reference>
<dbReference type="InterPro" id="IPR001041">
    <property type="entry name" value="2Fe-2S_ferredoxin-type"/>
</dbReference>
<dbReference type="GO" id="GO:0008177">
    <property type="term" value="F:succinate dehydrogenase (quinone) activity"/>
    <property type="evidence" value="ECO:0007669"/>
    <property type="project" value="UniProtKB-EC"/>
</dbReference>
<dbReference type="SUPFAM" id="SSF54292">
    <property type="entry name" value="2Fe-2S ferredoxin-like"/>
    <property type="match status" value="1"/>
</dbReference>
<dbReference type="EMBL" id="CABFPH010000082">
    <property type="protein sequence ID" value="VUD73710.1"/>
    <property type="molecule type" value="Genomic_DNA"/>
</dbReference>
<keyword evidence="16" id="KW-1185">Reference proteome</keyword>
<evidence type="ECO:0000256" key="9">
    <source>
        <dbReference type="ARBA" id="ARBA00022723"/>
    </source>
</evidence>
<dbReference type="GO" id="GO:0051539">
    <property type="term" value="F:4 iron, 4 sulfur cluster binding"/>
    <property type="evidence" value="ECO:0007669"/>
    <property type="project" value="UniProtKB-KW"/>
</dbReference>
<evidence type="ECO:0000313" key="16">
    <source>
        <dbReference type="Proteomes" id="UP000410984"/>
    </source>
</evidence>
<dbReference type="Pfam" id="PF13534">
    <property type="entry name" value="Fer4_17"/>
    <property type="match status" value="1"/>
</dbReference>
<accession>A0A509EHS0</accession>
<dbReference type="SUPFAM" id="SSF46548">
    <property type="entry name" value="alpha-helical ferredoxin"/>
    <property type="match status" value="1"/>
</dbReference>
<comment type="subunit">
    <text evidence="5">Part of an enzyme complex containing four subunits: a flavoprotein, an iron-sulfur, cytochrome b-556, and a hydrophobic anchor protein.</text>
</comment>
<comment type="cofactor">
    <cofactor evidence="13">
        <name>[2Fe-2S] cluster</name>
        <dbReference type="ChEBI" id="CHEBI:190135"/>
    </cofactor>
</comment>
<evidence type="ECO:0000256" key="7">
    <source>
        <dbReference type="ARBA" id="ARBA00022131"/>
    </source>
</evidence>
<evidence type="ECO:0000259" key="14">
    <source>
        <dbReference type="PROSITE" id="PS51085"/>
    </source>
</evidence>
<keyword evidence="10 15" id="KW-0560">Oxidoreductase</keyword>
<evidence type="ECO:0000256" key="1">
    <source>
        <dbReference type="ARBA" id="ARBA00001927"/>
    </source>
</evidence>
<keyword evidence="12" id="KW-0411">Iron-sulfur</keyword>
<evidence type="ECO:0000256" key="10">
    <source>
        <dbReference type="ARBA" id="ARBA00023002"/>
    </source>
</evidence>